<keyword evidence="1" id="KW-0812">Transmembrane</keyword>
<evidence type="ECO:0000313" key="2">
    <source>
        <dbReference type="EMBL" id="OAI12706.1"/>
    </source>
</evidence>
<comment type="caution">
    <text evidence="2">The sequence shown here is derived from an EMBL/GenBank/DDBJ whole genome shotgun (WGS) entry which is preliminary data.</text>
</comment>
<gene>
    <name evidence="2" type="ORF">A1359_13555</name>
</gene>
<proteinExistence type="predicted"/>
<organism evidence="2 3">
    <name type="scientific">Methylomonas lenta</name>
    <dbReference type="NCBI Taxonomy" id="980561"/>
    <lineage>
        <taxon>Bacteria</taxon>
        <taxon>Pseudomonadati</taxon>
        <taxon>Pseudomonadota</taxon>
        <taxon>Gammaproteobacteria</taxon>
        <taxon>Methylococcales</taxon>
        <taxon>Methylococcaceae</taxon>
        <taxon>Methylomonas</taxon>
    </lineage>
</organism>
<feature type="transmembrane region" description="Helical" evidence="1">
    <location>
        <begin position="33"/>
        <end position="52"/>
    </location>
</feature>
<dbReference type="Proteomes" id="UP000078476">
    <property type="component" value="Unassembled WGS sequence"/>
</dbReference>
<keyword evidence="3" id="KW-1185">Reference proteome</keyword>
<name>A0A177N409_9GAMM</name>
<dbReference type="EMBL" id="LUUI01000127">
    <property type="protein sequence ID" value="OAI12706.1"/>
    <property type="molecule type" value="Genomic_DNA"/>
</dbReference>
<keyword evidence="1" id="KW-0472">Membrane</keyword>
<evidence type="ECO:0000256" key="1">
    <source>
        <dbReference type="SAM" id="Phobius"/>
    </source>
</evidence>
<keyword evidence="1" id="KW-1133">Transmembrane helix</keyword>
<dbReference type="AlphaFoldDB" id="A0A177N409"/>
<reference evidence="2 3" key="1">
    <citation type="submission" date="2016-03" db="EMBL/GenBank/DDBJ databases">
        <authorList>
            <person name="Ploux O."/>
        </authorList>
    </citation>
    <scope>NUCLEOTIDE SEQUENCE [LARGE SCALE GENOMIC DNA]</scope>
    <source>
        <strain evidence="2 3">R-45370</strain>
    </source>
</reference>
<evidence type="ECO:0000313" key="3">
    <source>
        <dbReference type="Proteomes" id="UP000078476"/>
    </source>
</evidence>
<sequence>MNGDARAVGCGKQRAPHRSRLVRFVNSPHPTPALAWTFAIGTLVSSGFLAIFSRLGAAEVMALSFSKGHVQSLFSKNGG</sequence>
<accession>A0A177N409</accession>
<protein>
    <submittedName>
        <fullName evidence="2">Uncharacterized protein</fullName>
    </submittedName>
</protein>
<dbReference type="STRING" id="980561.A1359_13555"/>